<protein>
    <submittedName>
        <fullName evidence="1">Uncharacterized protein</fullName>
    </submittedName>
</protein>
<reference evidence="1" key="1">
    <citation type="submission" date="2020-04" db="EMBL/GenBank/DDBJ databases">
        <authorList>
            <person name="Chiriac C."/>
            <person name="Salcher M."/>
            <person name="Ghai R."/>
            <person name="Kavagutti S V."/>
        </authorList>
    </citation>
    <scope>NUCLEOTIDE SEQUENCE</scope>
</reference>
<sequence>MRGVRTVCALAVIGVGLVVGLIVEAARALCCRGE</sequence>
<gene>
    <name evidence="2" type="ORF">UFOVP170_9</name>
    <name evidence="1" type="ORF">UFOVP73_49</name>
</gene>
<accession>A0A6J5KUQ9</accession>
<dbReference type="EMBL" id="LR798218">
    <property type="protein sequence ID" value="CAB5194582.1"/>
    <property type="molecule type" value="Genomic_DNA"/>
</dbReference>
<evidence type="ECO:0000313" key="1">
    <source>
        <dbReference type="EMBL" id="CAB4126124.1"/>
    </source>
</evidence>
<organism evidence="1">
    <name type="scientific">uncultured Caudovirales phage</name>
    <dbReference type="NCBI Taxonomy" id="2100421"/>
    <lineage>
        <taxon>Viruses</taxon>
        <taxon>Duplodnaviria</taxon>
        <taxon>Heunggongvirae</taxon>
        <taxon>Uroviricota</taxon>
        <taxon>Caudoviricetes</taxon>
        <taxon>Peduoviridae</taxon>
        <taxon>Maltschvirus</taxon>
        <taxon>Maltschvirus maltsch</taxon>
    </lineage>
</organism>
<name>A0A6J5KUQ9_9CAUD</name>
<proteinExistence type="predicted"/>
<dbReference type="EMBL" id="LR796192">
    <property type="protein sequence ID" value="CAB4126124.1"/>
    <property type="molecule type" value="Genomic_DNA"/>
</dbReference>
<evidence type="ECO:0000313" key="2">
    <source>
        <dbReference type="EMBL" id="CAB5194582.1"/>
    </source>
</evidence>